<evidence type="ECO:0000256" key="5">
    <source>
        <dbReference type="ARBA" id="ARBA00023136"/>
    </source>
</evidence>
<feature type="transmembrane region" description="Helical" evidence="6">
    <location>
        <begin position="12"/>
        <end position="33"/>
    </location>
</feature>
<organism evidence="8 9">
    <name type="scientific">Hwanghaeella grinnelliae</name>
    <dbReference type="NCBI Taxonomy" id="2500179"/>
    <lineage>
        <taxon>Bacteria</taxon>
        <taxon>Pseudomonadati</taxon>
        <taxon>Pseudomonadota</taxon>
        <taxon>Alphaproteobacteria</taxon>
        <taxon>Rhodospirillales</taxon>
        <taxon>Rhodospirillaceae</taxon>
        <taxon>Hwanghaeella</taxon>
    </lineage>
</organism>
<evidence type="ECO:0000259" key="7">
    <source>
        <dbReference type="Pfam" id="PF00892"/>
    </source>
</evidence>
<evidence type="ECO:0000256" key="3">
    <source>
        <dbReference type="ARBA" id="ARBA00022692"/>
    </source>
</evidence>
<feature type="transmembrane region" description="Helical" evidence="6">
    <location>
        <begin position="215"/>
        <end position="233"/>
    </location>
</feature>
<evidence type="ECO:0000256" key="6">
    <source>
        <dbReference type="SAM" id="Phobius"/>
    </source>
</evidence>
<keyword evidence="3 6" id="KW-0812">Transmembrane</keyword>
<feature type="transmembrane region" description="Helical" evidence="6">
    <location>
        <begin position="132"/>
        <end position="152"/>
    </location>
</feature>
<feature type="transmembrane region" description="Helical" evidence="6">
    <location>
        <begin position="158"/>
        <end position="176"/>
    </location>
</feature>
<dbReference type="GO" id="GO:0016020">
    <property type="term" value="C:membrane"/>
    <property type="evidence" value="ECO:0007669"/>
    <property type="project" value="UniProtKB-SubCell"/>
</dbReference>
<dbReference type="Pfam" id="PF00892">
    <property type="entry name" value="EamA"/>
    <property type="match status" value="1"/>
</dbReference>
<keyword evidence="4 6" id="KW-1133">Transmembrane helix</keyword>
<comment type="subcellular location">
    <subcellularLocation>
        <location evidence="1">Membrane</location>
        <topology evidence="1">Multi-pass membrane protein</topology>
    </subcellularLocation>
</comment>
<evidence type="ECO:0000313" key="9">
    <source>
        <dbReference type="Proteomes" id="UP000287447"/>
    </source>
</evidence>
<evidence type="ECO:0000313" key="8">
    <source>
        <dbReference type="EMBL" id="RVU37887.1"/>
    </source>
</evidence>
<dbReference type="RefSeq" id="WP_127763260.1">
    <property type="nucleotide sequence ID" value="NZ_SADE01000001.1"/>
</dbReference>
<comment type="similarity">
    <text evidence="2">Belongs to the drug/metabolite transporter (DMT) superfamily. 10 TMS drug/metabolite exporter (DME) (TC 2.A.7.3) family.</text>
</comment>
<dbReference type="PANTHER" id="PTHR22911:SF6">
    <property type="entry name" value="SOLUTE CARRIER FAMILY 35 MEMBER G1"/>
    <property type="match status" value="1"/>
</dbReference>
<name>A0A3S2ZA40_9PROT</name>
<feature type="transmembrane region" description="Helical" evidence="6">
    <location>
        <begin position="103"/>
        <end position="125"/>
    </location>
</feature>
<feature type="transmembrane region" description="Helical" evidence="6">
    <location>
        <begin position="245"/>
        <end position="265"/>
    </location>
</feature>
<dbReference type="PANTHER" id="PTHR22911">
    <property type="entry name" value="ACYL-MALONYL CONDENSING ENZYME-RELATED"/>
    <property type="match status" value="1"/>
</dbReference>
<dbReference type="SUPFAM" id="SSF103481">
    <property type="entry name" value="Multidrug resistance efflux transporter EmrE"/>
    <property type="match status" value="2"/>
</dbReference>
<reference evidence="9" key="1">
    <citation type="submission" date="2019-01" db="EMBL/GenBank/DDBJ databases">
        <title>Gri0909 isolated from a small marine red alga.</title>
        <authorList>
            <person name="Kim J."/>
            <person name="Jeong S.E."/>
            <person name="Jeon C.O."/>
        </authorList>
    </citation>
    <scope>NUCLEOTIDE SEQUENCE [LARGE SCALE GENOMIC DNA]</scope>
    <source>
        <strain evidence="9">Gri0909</strain>
    </source>
</reference>
<feature type="transmembrane region" description="Helical" evidence="6">
    <location>
        <begin position="271"/>
        <end position="288"/>
    </location>
</feature>
<dbReference type="Proteomes" id="UP000287447">
    <property type="component" value="Unassembled WGS sequence"/>
</dbReference>
<proteinExistence type="inferred from homology"/>
<gene>
    <name evidence="8" type="ORF">EOI86_00865</name>
</gene>
<accession>A0A3S2ZA40</accession>
<dbReference type="InterPro" id="IPR000620">
    <property type="entry name" value="EamA_dom"/>
</dbReference>
<feature type="domain" description="EamA" evidence="7">
    <location>
        <begin position="16"/>
        <end position="147"/>
    </location>
</feature>
<dbReference type="OrthoDB" id="9812899at2"/>
<sequence length="304" mass="32906">MVGTAIFERQNRAVAGIAHMLFGMLILTGMDVLVKVIVQADFHPIQILFVRGWIVLAIMFAVLPWFGGLPALKPVRPYALVVRGAIGFLAPFSFFTALKTVPLADATVVFFAAPLLMTGLSPFVLKEKVGPYRWGAVVVGFVGVVIAVNPSTSGMNPMLFMVFLALLAYTALALMGRWLGDTETTFRLVFYFNLGILVVSSVLVAFVWKPISIEAFGALIAISVMALVGHVLLTKAFIMAPLSIVSPFEYSSLLWAAVLGYLVFGDVPPETVWIGGAIIAASGMFILYREARLARRPKVEPPPA</sequence>
<comment type="caution">
    <text evidence="8">The sequence shown here is derived from an EMBL/GenBank/DDBJ whole genome shotgun (WGS) entry which is preliminary data.</text>
</comment>
<feature type="transmembrane region" description="Helical" evidence="6">
    <location>
        <begin position="78"/>
        <end position="97"/>
    </location>
</feature>
<evidence type="ECO:0000256" key="1">
    <source>
        <dbReference type="ARBA" id="ARBA00004141"/>
    </source>
</evidence>
<dbReference type="EMBL" id="SADE01000001">
    <property type="protein sequence ID" value="RVU37887.1"/>
    <property type="molecule type" value="Genomic_DNA"/>
</dbReference>
<dbReference type="AlphaFoldDB" id="A0A3S2ZA40"/>
<evidence type="ECO:0000256" key="2">
    <source>
        <dbReference type="ARBA" id="ARBA00009853"/>
    </source>
</evidence>
<feature type="transmembrane region" description="Helical" evidence="6">
    <location>
        <begin position="45"/>
        <end position="66"/>
    </location>
</feature>
<protein>
    <submittedName>
        <fullName evidence="8">DMT family transporter</fullName>
    </submittedName>
</protein>
<feature type="transmembrane region" description="Helical" evidence="6">
    <location>
        <begin position="188"/>
        <end position="209"/>
    </location>
</feature>
<keyword evidence="5 6" id="KW-0472">Membrane</keyword>
<dbReference type="InterPro" id="IPR037185">
    <property type="entry name" value="EmrE-like"/>
</dbReference>
<keyword evidence="9" id="KW-1185">Reference proteome</keyword>
<evidence type="ECO:0000256" key="4">
    <source>
        <dbReference type="ARBA" id="ARBA00022989"/>
    </source>
</evidence>